<evidence type="ECO:0000256" key="5">
    <source>
        <dbReference type="PROSITE-ProRule" id="PRU01191"/>
    </source>
</evidence>
<keyword evidence="2" id="KW-0805">Transcription regulation</keyword>
<feature type="region of interest" description="Disordered" evidence="6">
    <location>
        <begin position="320"/>
        <end position="355"/>
    </location>
</feature>
<gene>
    <name evidence="7" type="ORF">LITE_LOCUS27587</name>
</gene>
<feature type="compositionally biased region" description="Polar residues" evidence="6">
    <location>
        <begin position="329"/>
        <end position="339"/>
    </location>
</feature>
<evidence type="ECO:0000256" key="4">
    <source>
        <dbReference type="ARBA" id="ARBA00023242"/>
    </source>
</evidence>
<feature type="compositionally biased region" description="Basic residues" evidence="6">
    <location>
        <begin position="346"/>
        <end position="355"/>
    </location>
</feature>
<feature type="short sequence motif" description="VHIID" evidence="5">
    <location>
        <begin position="471"/>
        <end position="475"/>
    </location>
</feature>
<feature type="region of interest" description="SAW" evidence="5">
    <location>
        <begin position="659"/>
        <end position="734"/>
    </location>
</feature>
<protein>
    <submittedName>
        <fullName evidence="7">Uncharacterized protein</fullName>
    </submittedName>
</protein>
<keyword evidence="8" id="KW-1185">Reference proteome</keyword>
<feature type="compositionally biased region" description="Basic and acidic residues" evidence="6">
    <location>
        <begin position="253"/>
        <end position="265"/>
    </location>
</feature>
<evidence type="ECO:0000256" key="1">
    <source>
        <dbReference type="ARBA" id="ARBA00004123"/>
    </source>
</evidence>
<keyword evidence="3" id="KW-0804">Transcription</keyword>
<evidence type="ECO:0000256" key="2">
    <source>
        <dbReference type="ARBA" id="ARBA00023015"/>
    </source>
</evidence>
<accession>A0AAV0MA12</accession>
<evidence type="ECO:0000256" key="3">
    <source>
        <dbReference type="ARBA" id="ARBA00023163"/>
    </source>
</evidence>
<dbReference type="Proteomes" id="UP001154282">
    <property type="component" value="Unassembled WGS sequence"/>
</dbReference>
<sequence length="738" mass="82135">MYMDESLGGLFDSVNGLKLSHETLSALTSGNPISGFKSDNSTVVHKNPVSIPPLPTTTSVPSVNVGEAISQPSRTQAAESSHDDFDFSDVVLKYINDMLMEEDMGEKACMFQESSAALQAAEKSLYDLIGERYPPTLHITDQHIESLDESHEPCPRTCTTSSMSSNSCGGSSLIDCAWSYHDNNTSHSPVASASTVVDNTFSESPLSSVSIPDFFAENESAIQFRRGFEEASKFIPRGSLFVDLESNGISLKDLNDHDNNHEARGKKNPHPPEYLNLEVGFGRSSKQSAVSSPESTVSSADFDSILLNCAQDPEASLRAALQSEKKKTAQQNRQTNKGLSNGGGKARGKRQGKAKKNVVDLRTLLTLCAQAVAADDRRNSNELLKQIRDNASQTGDGMQRLAYIFADGLEARLAGSGTQIYKALITRPTSAADVLKAYQLFLAACPFRKLSNFFSNKTTMNLAQRATTKTLHIVDFGILYGFQWPCLIQRLSSMPGGPPKLRITGVDFPNPGFRPAERVEETGRRLANYARTFNVPFEFNAIAQKWDTIRVEDLKIEKGEVLVVNCLFRLRNLLDETVVVDCPRNIVLNLVRKMRPDVFIIGIVNGAYSAPFFITRFREALFHYSTLFDMLESTVPRDIPERKLIEREIFGWEAMNVIACEGAERLERPETYKQCQVRMLRAGFTQLPLNREIFTVAKEKVKENYGKDFVIDEDGQWVLQGWKGRIVYALSTWKPNDY</sequence>
<dbReference type="GO" id="GO:0005634">
    <property type="term" value="C:nucleus"/>
    <property type="evidence" value="ECO:0007669"/>
    <property type="project" value="UniProtKB-SubCell"/>
</dbReference>
<feature type="region of interest" description="Leucine repeat I (LRI)" evidence="5">
    <location>
        <begin position="359"/>
        <end position="419"/>
    </location>
</feature>
<name>A0AAV0MA12_9ROSI</name>
<feature type="region of interest" description="Disordered" evidence="6">
    <location>
        <begin position="253"/>
        <end position="273"/>
    </location>
</feature>
<proteinExistence type="inferred from homology"/>
<keyword evidence="4" id="KW-0539">Nucleus</keyword>
<dbReference type="EMBL" id="CAMGYJ010000007">
    <property type="protein sequence ID" value="CAI0443245.1"/>
    <property type="molecule type" value="Genomic_DNA"/>
</dbReference>
<dbReference type="InterPro" id="IPR005202">
    <property type="entry name" value="TF_GRAS"/>
</dbReference>
<comment type="caution">
    <text evidence="7">The sequence shown here is derived from an EMBL/GenBank/DDBJ whole genome shotgun (WGS) entry which is preliminary data.</text>
</comment>
<dbReference type="Pfam" id="PF03514">
    <property type="entry name" value="GRAS"/>
    <property type="match status" value="1"/>
</dbReference>
<feature type="region of interest" description="Leucine repeat II (LRII)" evidence="5">
    <location>
        <begin position="521"/>
        <end position="553"/>
    </location>
</feature>
<dbReference type="PANTHER" id="PTHR31636">
    <property type="entry name" value="OSJNBA0084A10.13 PROTEIN-RELATED"/>
    <property type="match status" value="1"/>
</dbReference>
<comment type="caution">
    <text evidence="5">Lacks conserved residue(s) required for the propagation of feature annotation.</text>
</comment>
<evidence type="ECO:0000313" key="8">
    <source>
        <dbReference type="Proteomes" id="UP001154282"/>
    </source>
</evidence>
<organism evidence="7 8">
    <name type="scientific">Linum tenue</name>
    <dbReference type="NCBI Taxonomy" id="586396"/>
    <lineage>
        <taxon>Eukaryota</taxon>
        <taxon>Viridiplantae</taxon>
        <taxon>Streptophyta</taxon>
        <taxon>Embryophyta</taxon>
        <taxon>Tracheophyta</taxon>
        <taxon>Spermatophyta</taxon>
        <taxon>Magnoliopsida</taxon>
        <taxon>eudicotyledons</taxon>
        <taxon>Gunneridae</taxon>
        <taxon>Pentapetalae</taxon>
        <taxon>rosids</taxon>
        <taxon>fabids</taxon>
        <taxon>Malpighiales</taxon>
        <taxon>Linaceae</taxon>
        <taxon>Linum</taxon>
    </lineage>
</organism>
<dbReference type="PROSITE" id="PS50985">
    <property type="entry name" value="GRAS"/>
    <property type="match status" value="1"/>
</dbReference>
<feature type="short sequence motif" description="LXXLL motif" evidence="5">
    <location>
        <begin position="570"/>
        <end position="574"/>
    </location>
</feature>
<evidence type="ECO:0000256" key="6">
    <source>
        <dbReference type="SAM" id="MobiDB-lite"/>
    </source>
</evidence>
<reference evidence="7" key="1">
    <citation type="submission" date="2022-08" db="EMBL/GenBank/DDBJ databases">
        <authorList>
            <person name="Gutierrez-Valencia J."/>
        </authorList>
    </citation>
    <scope>NUCLEOTIDE SEQUENCE</scope>
</reference>
<comment type="similarity">
    <text evidence="5">Belongs to the GRAS family.</text>
</comment>
<comment type="subcellular location">
    <subcellularLocation>
        <location evidence="1">Nucleus</location>
    </subcellularLocation>
</comment>
<evidence type="ECO:0000313" key="7">
    <source>
        <dbReference type="EMBL" id="CAI0443245.1"/>
    </source>
</evidence>
<dbReference type="AlphaFoldDB" id="A0AAV0MA12"/>